<dbReference type="Proteomes" id="UP000675284">
    <property type="component" value="Unassembled WGS sequence"/>
</dbReference>
<evidence type="ECO:0000256" key="8">
    <source>
        <dbReference type="SAM" id="Phobius"/>
    </source>
</evidence>
<keyword evidence="10" id="KW-1185">Reference proteome</keyword>
<evidence type="ECO:0000256" key="4">
    <source>
        <dbReference type="ARBA" id="ARBA00022692"/>
    </source>
</evidence>
<keyword evidence="6 8" id="KW-0472">Membrane</keyword>
<evidence type="ECO:0000256" key="7">
    <source>
        <dbReference type="RuleBase" id="RU003942"/>
    </source>
</evidence>
<comment type="caution">
    <text evidence="9">The sequence shown here is derived from an EMBL/GenBank/DDBJ whole genome shotgun (WGS) entry which is preliminary data.</text>
</comment>
<accession>A0A941I8Z6</accession>
<evidence type="ECO:0000256" key="1">
    <source>
        <dbReference type="ARBA" id="ARBA00004651"/>
    </source>
</evidence>
<keyword evidence="3" id="KW-1003">Cell membrane</keyword>
<protein>
    <recommendedName>
        <fullName evidence="11">QacE family quaternary ammonium compound efflux SMR transporter</fullName>
    </recommendedName>
</protein>
<dbReference type="InterPro" id="IPR037185">
    <property type="entry name" value="EmrE-like"/>
</dbReference>
<evidence type="ECO:0000313" key="9">
    <source>
        <dbReference type="EMBL" id="MBR7796189.1"/>
    </source>
</evidence>
<dbReference type="EMBL" id="JAGSOT010000022">
    <property type="protein sequence ID" value="MBR7796189.1"/>
    <property type="molecule type" value="Genomic_DNA"/>
</dbReference>
<dbReference type="AlphaFoldDB" id="A0A941I8Z6"/>
<dbReference type="InterPro" id="IPR045324">
    <property type="entry name" value="Small_multidrug_res"/>
</dbReference>
<dbReference type="Gene3D" id="1.10.3730.20">
    <property type="match status" value="1"/>
</dbReference>
<dbReference type="InterPro" id="IPR000390">
    <property type="entry name" value="Small_drug/metabolite_transptr"/>
</dbReference>
<organism evidence="9 10">
    <name type="scientific">Virgibacillus salarius</name>
    <dbReference type="NCBI Taxonomy" id="447199"/>
    <lineage>
        <taxon>Bacteria</taxon>
        <taxon>Bacillati</taxon>
        <taxon>Bacillota</taxon>
        <taxon>Bacilli</taxon>
        <taxon>Bacillales</taxon>
        <taxon>Bacillaceae</taxon>
        <taxon>Virgibacillus</taxon>
    </lineage>
</organism>
<sequence>MRFWIGLGLAVIFEVIGVIFLNYSYGLTKLIPTIIAITFYLSSILLYMWNTRGKEVGVVGALFAGLGTIIILLIGFFAFDEKISTLKLIGIILILIGVVNLSKNPKQKGVVQKWEYLS</sequence>
<comment type="subcellular location">
    <subcellularLocation>
        <location evidence="1 7">Cell membrane</location>
        <topology evidence="1 7">Multi-pass membrane protein</topology>
    </subcellularLocation>
</comment>
<comment type="similarity">
    <text evidence="7">Belongs to the drug/metabolite transporter (DMT) superfamily. Small multidrug resistance (SMR) (TC 2.A.7.1) family.</text>
</comment>
<keyword evidence="2" id="KW-0813">Transport</keyword>
<evidence type="ECO:0000256" key="5">
    <source>
        <dbReference type="ARBA" id="ARBA00022989"/>
    </source>
</evidence>
<evidence type="ECO:0000256" key="6">
    <source>
        <dbReference type="ARBA" id="ARBA00023136"/>
    </source>
</evidence>
<dbReference type="Pfam" id="PF00893">
    <property type="entry name" value="Multi_Drug_Res"/>
    <property type="match status" value="1"/>
</dbReference>
<feature type="transmembrane region" description="Helical" evidence="8">
    <location>
        <begin position="56"/>
        <end position="79"/>
    </location>
</feature>
<dbReference type="GO" id="GO:0005886">
    <property type="term" value="C:plasma membrane"/>
    <property type="evidence" value="ECO:0007669"/>
    <property type="project" value="UniProtKB-SubCell"/>
</dbReference>
<feature type="transmembrane region" description="Helical" evidence="8">
    <location>
        <begin position="7"/>
        <end position="25"/>
    </location>
</feature>
<evidence type="ECO:0000256" key="2">
    <source>
        <dbReference type="ARBA" id="ARBA00022448"/>
    </source>
</evidence>
<dbReference type="GO" id="GO:0022857">
    <property type="term" value="F:transmembrane transporter activity"/>
    <property type="evidence" value="ECO:0007669"/>
    <property type="project" value="InterPro"/>
</dbReference>
<feature type="transmembrane region" description="Helical" evidence="8">
    <location>
        <begin position="85"/>
        <end position="102"/>
    </location>
</feature>
<evidence type="ECO:0008006" key="11">
    <source>
        <dbReference type="Google" id="ProtNLM"/>
    </source>
</evidence>
<dbReference type="RefSeq" id="WP_166530310.1">
    <property type="nucleotide sequence ID" value="NZ_JAGSOT010000022.1"/>
</dbReference>
<dbReference type="PANTHER" id="PTHR30561:SF1">
    <property type="entry name" value="MULTIDRUG TRANSPORTER EMRE"/>
    <property type="match status" value="1"/>
</dbReference>
<keyword evidence="5 8" id="KW-1133">Transmembrane helix</keyword>
<keyword evidence="4 7" id="KW-0812">Transmembrane</keyword>
<name>A0A941I8Z6_9BACI</name>
<evidence type="ECO:0000313" key="10">
    <source>
        <dbReference type="Proteomes" id="UP000675284"/>
    </source>
</evidence>
<feature type="transmembrane region" description="Helical" evidence="8">
    <location>
        <begin position="31"/>
        <end position="49"/>
    </location>
</feature>
<dbReference type="SUPFAM" id="SSF103481">
    <property type="entry name" value="Multidrug resistance efflux transporter EmrE"/>
    <property type="match status" value="1"/>
</dbReference>
<gene>
    <name evidence="9" type="ORF">KCX74_09050</name>
</gene>
<dbReference type="PANTHER" id="PTHR30561">
    <property type="entry name" value="SMR FAMILY PROTON-DEPENDENT DRUG EFFLUX TRANSPORTER SUGE"/>
    <property type="match status" value="1"/>
</dbReference>
<proteinExistence type="inferred from homology"/>
<reference evidence="9" key="1">
    <citation type="submission" date="2021-04" db="EMBL/GenBank/DDBJ databases">
        <title>Isolation and polyphasic classification of algal microorganism.</title>
        <authorList>
            <person name="Wang S."/>
        </authorList>
    </citation>
    <scope>NUCLEOTIDE SEQUENCE</scope>
    <source>
        <strain evidence="9">720a</strain>
    </source>
</reference>
<evidence type="ECO:0000256" key="3">
    <source>
        <dbReference type="ARBA" id="ARBA00022475"/>
    </source>
</evidence>